<dbReference type="Pfam" id="PF01138">
    <property type="entry name" value="RNase_PH"/>
    <property type="match status" value="1"/>
</dbReference>
<evidence type="ECO:0000313" key="12">
    <source>
        <dbReference type="EMBL" id="TFJ83805.1"/>
    </source>
</evidence>
<dbReference type="EMBL" id="SDOX01000021">
    <property type="protein sequence ID" value="TFJ83805.1"/>
    <property type="molecule type" value="Genomic_DNA"/>
</dbReference>
<dbReference type="GO" id="GO:0000176">
    <property type="term" value="C:nuclear exosome (RNase complex)"/>
    <property type="evidence" value="ECO:0007669"/>
    <property type="project" value="TreeGrafter"/>
</dbReference>
<dbReference type="GO" id="GO:0034475">
    <property type="term" value="P:U4 snRNA 3'-end processing"/>
    <property type="evidence" value="ECO:0007669"/>
    <property type="project" value="TreeGrafter"/>
</dbReference>
<evidence type="ECO:0000256" key="4">
    <source>
        <dbReference type="ARBA" id="ARBA00022490"/>
    </source>
</evidence>
<dbReference type="InterPro" id="IPR015847">
    <property type="entry name" value="ExoRNase_PH_dom2"/>
</dbReference>
<evidence type="ECO:0000259" key="10">
    <source>
        <dbReference type="Pfam" id="PF01138"/>
    </source>
</evidence>
<dbReference type="Proteomes" id="UP000355283">
    <property type="component" value="Unassembled WGS sequence"/>
</dbReference>
<dbReference type="AlphaFoldDB" id="A0A4D9D2Y3"/>
<comment type="caution">
    <text evidence="12">The sequence shown here is derived from an EMBL/GenBank/DDBJ whole genome shotgun (WGS) entry which is preliminary data.</text>
</comment>
<accession>A0A4D9D2Y3</accession>
<protein>
    <recommendedName>
        <fullName evidence="9">Ribosomal RNA-processing protein 43</fullName>
    </recommendedName>
</protein>
<evidence type="ECO:0000256" key="2">
    <source>
        <dbReference type="ARBA" id="ARBA00004604"/>
    </source>
</evidence>
<dbReference type="InterPro" id="IPR020568">
    <property type="entry name" value="Ribosomal_Su5_D2-typ_SF"/>
</dbReference>
<dbReference type="PANTHER" id="PTHR11097">
    <property type="entry name" value="EXOSOME COMPLEX EXONUCLEASE RIBOSOMAL RNA PROCESSING PROTEIN"/>
    <property type="match status" value="1"/>
</dbReference>
<evidence type="ECO:0000256" key="5">
    <source>
        <dbReference type="ARBA" id="ARBA00022552"/>
    </source>
</evidence>
<dbReference type="SUPFAM" id="SSF54211">
    <property type="entry name" value="Ribosomal protein S5 domain 2-like"/>
    <property type="match status" value="1"/>
</dbReference>
<gene>
    <name evidence="12" type="ORF">NSK_004907</name>
</gene>
<evidence type="ECO:0000256" key="9">
    <source>
        <dbReference type="ARBA" id="ARBA00030617"/>
    </source>
</evidence>
<evidence type="ECO:0000256" key="1">
    <source>
        <dbReference type="ARBA" id="ARBA00004496"/>
    </source>
</evidence>
<evidence type="ECO:0000256" key="6">
    <source>
        <dbReference type="ARBA" id="ARBA00022835"/>
    </source>
</evidence>
<name>A0A4D9D2Y3_9STRA</name>
<dbReference type="GO" id="GO:0000177">
    <property type="term" value="C:cytoplasmic exosome (RNase complex)"/>
    <property type="evidence" value="ECO:0007669"/>
    <property type="project" value="TreeGrafter"/>
</dbReference>
<evidence type="ECO:0000259" key="11">
    <source>
        <dbReference type="Pfam" id="PF03725"/>
    </source>
</evidence>
<comment type="similarity">
    <text evidence="3">Belongs to the RNase PH family.</text>
</comment>
<keyword evidence="6" id="KW-0271">Exosome</keyword>
<dbReference type="GO" id="GO:0034473">
    <property type="term" value="P:U1 snRNA 3'-end processing"/>
    <property type="evidence" value="ECO:0007669"/>
    <property type="project" value="TreeGrafter"/>
</dbReference>
<dbReference type="Gene3D" id="3.30.230.70">
    <property type="entry name" value="GHMP Kinase, N-terminal domain"/>
    <property type="match status" value="1"/>
</dbReference>
<organism evidence="12 13">
    <name type="scientific">Nannochloropsis salina CCMP1776</name>
    <dbReference type="NCBI Taxonomy" id="1027361"/>
    <lineage>
        <taxon>Eukaryota</taxon>
        <taxon>Sar</taxon>
        <taxon>Stramenopiles</taxon>
        <taxon>Ochrophyta</taxon>
        <taxon>Eustigmatophyceae</taxon>
        <taxon>Eustigmatales</taxon>
        <taxon>Monodopsidaceae</taxon>
        <taxon>Microchloropsis</taxon>
        <taxon>Microchloropsis salina</taxon>
    </lineage>
</organism>
<comment type="subcellular location">
    <subcellularLocation>
        <location evidence="1">Cytoplasm</location>
    </subcellularLocation>
    <subcellularLocation>
        <location evidence="2">Nucleus</location>
        <location evidence="2">Nucleolus</location>
    </subcellularLocation>
</comment>
<dbReference type="InterPro" id="IPR036345">
    <property type="entry name" value="ExoRNase_PH_dom2_sf"/>
</dbReference>
<dbReference type="Pfam" id="PF03725">
    <property type="entry name" value="RNase_PH_C"/>
    <property type="match status" value="1"/>
</dbReference>
<dbReference type="GO" id="GO:0071035">
    <property type="term" value="P:nuclear polyadenylation-dependent rRNA catabolic process"/>
    <property type="evidence" value="ECO:0007669"/>
    <property type="project" value="TreeGrafter"/>
</dbReference>
<keyword evidence="5" id="KW-0698">rRNA processing</keyword>
<dbReference type="GO" id="GO:0000467">
    <property type="term" value="P:exonucleolytic trimming to generate mature 3'-end of 5.8S rRNA from tricistronic rRNA transcript (SSU-rRNA, 5.8S rRNA, LSU-rRNA)"/>
    <property type="evidence" value="ECO:0007669"/>
    <property type="project" value="TreeGrafter"/>
</dbReference>
<evidence type="ECO:0000256" key="3">
    <source>
        <dbReference type="ARBA" id="ARBA00006678"/>
    </source>
</evidence>
<reference evidence="12 13" key="1">
    <citation type="submission" date="2019-01" db="EMBL/GenBank/DDBJ databases">
        <title>Nuclear Genome Assembly of the Microalgal Biofuel strain Nannochloropsis salina CCMP1776.</title>
        <authorList>
            <person name="Hovde B."/>
        </authorList>
    </citation>
    <scope>NUCLEOTIDE SEQUENCE [LARGE SCALE GENOMIC DNA]</scope>
    <source>
        <strain evidence="12 13">CCMP1776</strain>
    </source>
</reference>
<keyword evidence="8" id="KW-0539">Nucleus</keyword>
<dbReference type="InterPro" id="IPR001247">
    <property type="entry name" value="ExoRNase_PH_dom1"/>
</dbReference>
<evidence type="ECO:0000313" key="13">
    <source>
        <dbReference type="Proteomes" id="UP000355283"/>
    </source>
</evidence>
<dbReference type="InterPro" id="IPR050590">
    <property type="entry name" value="Exosome_comp_Rrp42_subfam"/>
</dbReference>
<evidence type="ECO:0000256" key="8">
    <source>
        <dbReference type="ARBA" id="ARBA00023242"/>
    </source>
</evidence>
<dbReference type="GO" id="GO:0035925">
    <property type="term" value="F:mRNA 3'-UTR AU-rich region binding"/>
    <property type="evidence" value="ECO:0007669"/>
    <property type="project" value="TreeGrafter"/>
</dbReference>
<dbReference type="GO" id="GO:0005730">
    <property type="term" value="C:nucleolus"/>
    <property type="evidence" value="ECO:0007669"/>
    <property type="project" value="UniProtKB-SubCell"/>
</dbReference>
<feature type="domain" description="Exoribonuclease phosphorolytic" evidence="11">
    <location>
        <begin position="206"/>
        <end position="267"/>
    </location>
</feature>
<keyword evidence="7" id="KW-0694">RNA-binding</keyword>
<sequence>MADTPSRGAVEEMISFYSRFDPATYLSDLETACRRQDGRSNKQLRPLKLLQGVLQKSTAGSSLAKIGDTKVLAGVSLQVGQPGEDSPEKGEIGVEVNLLPLCHPKFSSIQAQQEESKALENFVQSVLLRCNVVRREDLCIVEGRHVWKLNVDLQCLSHDGSLADACVLSALLALADVTLPVTIVDTDEKVVVLHDRPPRRLEMARFPIPLTIGFHADMLLGDLSLAEEERIPTRLRIAVDCETGQLCTLQKLGGVSMASEHLDSAVALCGARQKQFLLERDLRQDKS</sequence>
<dbReference type="GO" id="GO:0016075">
    <property type="term" value="P:rRNA catabolic process"/>
    <property type="evidence" value="ECO:0007669"/>
    <property type="project" value="TreeGrafter"/>
</dbReference>
<dbReference type="OrthoDB" id="45882at2759"/>
<dbReference type="PANTHER" id="PTHR11097:SF9">
    <property type="entry name" value="EXOSOME COMPLEX COMPONENT RRP43"/>
    <property type="match status" value="1"/>
</dbReference>
<feature type="domain" description="Exoribonuclease phosphorolytic" evidence="10">
    <location>
        <begin position="43"/>
        <end position="180"/>
    </location>
</feature>
<keyword evidence="4" id="KW-0963">Cytoplasm</keyword>
<dbReference type="GO" id="GO:0071038">
    <property type="term" value="P:TRAMP-dependent tRNA surveillance pathway"/>
    <property type="evidence" value="ECO:0007669"/>
    <property type="project" value="TreeGrafter"/>
</dbReference>
<keyword evidence="13" id="KW-1185">Reference proteome</keyword>
<evidence type="ECO:0000256" key="7">
    <source>
        <dbReference type="ARBA" id="ARBA00022884"/>
    </source>
</evidence>
<dbReference type="InterPro" id="IPR027408">
    <property type="entry name" value="PNPase/RNase_PH_dom_sf"/>
</dbReference>
<dbReference type="GO" id="GO:0034476">
    <property type="term" value="P:U5 snRNA 3'-end processing"/>
    <property type="evidence" value="ECO:0007669"/>
    <property type="project" value="TreeGrafter"/>
</dbReference>
<dbReference type="GO" id="GO:0071028">
    <property type="term" value="P:nuclear mRNA surveillance"/>
    <property type="evidence" value="ECO:0007669"/>
    <property type="project" value="TreeGrafter"/>
</dbReference>
<proteinExistence type="inferred from homology"/>
<dbReference type="SUPFAM" id="SSF55666">
    <property type="entry name" value="Ribonuclease PH domain 2-like"/>
    <property type="match status" value="1"/>
</dbReference>